<dbReference type="PANTHER" id="PTHR36214">
    <property type="match status" value="1"/>
</dbReference>
<keyword evidence="2 7" id="KW-0479">Metal-binding</keyword>
<evidence type="ECO:0000256" key="7">
    <source>
        <dbReference type="PIRSR" id="PIRSR000376-2"/>
    </source>
</evidence>
<evidence type="ECO:0000313" key="9">
    <source>
        <dbReference type="EMBL" id="BEQ17134.1"/>
    </source>
</evidence>
<organism evidence="9 10">
    <name type="scientific">Desulfoferula mesophila</name>
    <dbReference type="NCBI Taxonomy" id="3058419"/>
    <lineage>
        <taxon>Bacteria</taxon>
        <taxon>Pseudomonadati</taxon>
        <taxon>Thermodesulfobacteriota</taxon>
        <taxon>Desulfarculia</taxon>
        <taxon>Desulfarculales</taxon>
        <taxon>Desulfarculaceae</taxon>
        <taxon>Desulfoferula</taxon>
    </lineage>
</organism>
<dbReference type="PROSITE" id="PS51656">
    <property type="entry name" value="4FE4S"/>
    <property type="match status" value="1"/>
</dbReference>
<keyword evidence="10" id="KW-1185">Reference proteome</keyword>
<keyword evidence="5" id="KW-0170">Cobalt</keyword>
<dbReference type="GO" id="GO:0046356">
    <property type="term" value="P:acetyl-CoA catabolic process"/>
    <property type="evidence" value="ECO:0007669"/>
    <property type="project" value="InterPro"/>
</dbReference>
<dbReference type="PANTHER" id="PTHR36214:SF3">
    <property type="entry name" value="ACETYL-COA DECARBONYLASE_SYNTHASE COMPLEX SUBUNIT GAMMA"/>
    <property type="match status" value="1"/>
</dbReference>
<evidence type="ECO:0000256" key="1">
    <source>
        <dbReference type="ARBA" id="ARBA00022485"/>
    </source>
</evidence>
<dbReference type="Gene3D" id="3.20.20.20">
    <property type="entry name" value="Dihydropteroate synthase-like"/>
    <property type="match status" value="1"/>
</dbReference>
<evidence type="ECO:0000256" key="6">
    <source>
        <dbReference type="PIRSR" id="PIRSR000376-1"/>
    </source>
</evidence>
<feature type="binding site" evidence="6">
    <location>
        <position position="340"/>
    </location>
    <ligand>
        <name>5-methoxybenzimidazolylcob(I)amide</name>
        <dbReference type="ChEBI" id="CHEBI:157765"/>
    </ligand>
</feature>
<feature type="binding site" evidence="6">
    <location>
        <begin position="370"/>
        <end position="373"/>
    </location>
    <ligand>
        <name>5-methoxybenzimidazolylcob(I)amide</name>
        <dbReference type="ChEBI" id="CHEBI:157765"/>
    </ligand>
</feature>
<dbReference type="InterPro" id="IPR016218">
    <property type="entry name" value="AcylCoA_decarb/synth_gsu"/>
</dbReference>
<keyword evidence="3 7" id="KW-0408">Iron</keyword>
<evidence type="ECO:0000313" key="10">
    <source>
        <dbReference type="Proteomes" id="UP001366166"/>
    </source>
</evidence>
<feature type="binding site" evidence="6">
    <location>
        <position position="434"/>
    </location>
    <ligand>
        <name>5-methoxybenzimidazolylcob(I)amide</name>
        <dbReference type="ChEBI" id="CHEBI:157765"/>
    </ligand>
</feature>
<feature type="domain" description="4Fe-4S" evidence="8">
    <location>
        <begin position="1"/>
        <end position="59"/>
    </location>
</feature>
<dbReference type="PIRSF" id="PIRSF000376">
    <property type="entry name" value="AcCoA_decarb_gamma"/>
    <property type="match status" value="1"/>
</dbReference>
<keyword evidence="4 7" id="KW-0411">Iron-sulfur</keyword>
<dbReference type="Pfam" id="PF04060">
    <property type="entry name" value="FeS"/>
    <property type="match status" value="1"/>
</dbReference>
<dbReference type="Pfam" id="PF03599">
    <property type="entry name" value="CdhD"/>
    <property type="match status" value="1"/>
</dbReference>
<dbReference type="InterPro" id="IPR016041">
    <property type="entry name" value="Ac-CoA_synth_d_su_TIM-brl"/>
</dbReference>
<dbReference type="EMBL" id="AP028679">
    <property type="protein sequence ID" value="BEQ17134.1"/>
    <property type="molecule type" value="Genomic_DNA"/>
</dbReference>
<dbReference type="AlphaFoldDB" id="A0AAU9ERQ1"/>
<evidence type="ECO:0000256" key="5">
    <source>
        <dbReference type="ARBA" id="ARBA00023285"/>
    </source>
</evidence>
<feature type="binding site" evidence="7">
    <location>
        <position position="25"/>
    </location>
    <ligand>
        <name>[4Fe-4S] cluster</name>
        <dbReference type="ChEBI" id="CHEBI:49883"/>
    </ligand>
</feature>
<name>A0AAU9ERQ1_9BACT</name>
<dbReference type="NCBIfam" id="NF003195">
    <property type="entry name" value="PRK04165.1"/>
    <property type="match status" value="1"/>
</dbReference>
<accession>A0AAU9ERQ1</accession>
<evidence type="ECO:0000256" key="3">
    <source>
        <dbReference type="ARBA" id="ARBA00023004"/>
    </source>
</evidence>
<dbReference type="GO" id="GO:0051539">
    <property type="term" value="F:4 iron, 4 sulfur cluster binding"/>
    <property type="evidence" value="ECO:0007669"/>
    <property type="project" value="UniProtKB-KW"/>
</dbReference>
<dbReference type="GO" id="GO:0008168">
    <property type="term" value="F:methyltransferase activity"/>
    <property type="evidence" value="ECO:0007669"/>
    <property type="project" value="InterPro"/>
</dbReference>
<dbReference type="Gene3D" id="3.40.50.11600">
    <property type="match status" value="1"/>
</dbReference>
<keyword evidence="1 7" id="KW-0004">4Fe-4S</keyword>
<feature type="binding site" evidence="6">
    <location>
        <position position="346"/>
    </location>
    <ligand>
        <name>5-methoxybenzimidazolylcob(I)amide</name>
        <dbReference type="ChEBI" id="CHEBI:157765"/>
    </ligand>
</feature>
<sequence length="448" mass="47875">MALTGIQIFKLLPKTNCGECGVPTCLAFAMNLAAGKAELDSCPYVSDEAREQLAEASAPPIRPLTVGSGDTAVKIGGETVLFRHEKTFFNPPGIAGRIKDTDEGIADKAKKWAEFQYERVGLNLRPELVFLECASGDAAKFEAAAKAVVDNSDLSLVLACEDPEVMAPVAKAMKDKKPLVYAATNANADKMSAIAGELGLPLAIKAADIDEAIALSDELTEAGHKDLVIDSGARDIAGLFQDQVAIRRSALQQQNRSLGFPTICFADALGTDMGEQVAAAAMLIAKYAGIVVLDDMTAEAVFPLLLERLNIYTDPQRPMTQNEGIYEIGGPSPDSPLLITTNFSLTYFIVSGEIESSRVPSWLLIKDTEGLSVMTAWAAGKFSGDDVGMFVKKIGIEEKINHKSLVIPGYAAAIAGDVEEELPGWNIQVGPREAAHLTKFLKEWSPGK</sequence>
<evidence type="ECO:0000256" key="2">
    <source>
        <dbReference type="ARBA" id="ARBA00022723"/>
    </source>
</evidence>
<feature type="binding site" evidence="7">
    <location>
        <position position="42"/>
    </location>
    <ligand>
        <name>[4Fe-4S] cluster</name>
        <dbReference type="ChEBI" id="CHEBI:49883"/>
    </ligand>
</feature>
<proteinExistence type="predicted"/>
<reference evidence="10" key="1">
    <citation type="journal article" date="2023" name="Arch. Microbiol.">
        <title>Desulfoferula mesophilus gen. nov. sp. nov., a mesophilic sulfate-reducing bacterium isolated from a brackish lake sediment.</title>
        <authorList>
            <person name="Watanabe T."/>
            <person name="Yabe T."/>
            <person name="Tsuji J.M."/>
            <person name="Fukui M."/>
        </authorList>
    </citation>
    <scope>NUCLEOTIDE SEQUENCE [LARGE SCALE GENOMIC DNA]</scope>
    <source>
        <strain evidence="10">12FAK</strain>
    </source>
</reference>
<dbReference type="InterPro" id="IPR011005">
    <property type="entry name" value="Dihydropteroate_synth-like_sf"/>
</dbReference>
<dbReference type="KEGG" id="dmp:FAK_42000"/>
<dbReference type="Proteomes" id="UP001366166">
    <property type="component" value="Chromosome"/>
</dbReference>
<gene>
    <name evidence="9" type="ORF">FAK_42000</name>
</gene>
<evidence type="ECO:0000256" key="4">
    <source>
        <dbReference type="ARBA" id="ARBA00023014"/>
    </source>
</evidence>
<feature type="binding site" evidence="7">
    <location>
        <position position="17"/>
    </location>
    <ligand>
        <name>[4Fe-4S] cluster</name>
        <dbReference type="ChEBI" id="CHEBI:49883"/>
    </ligand>
</feature>
<feature type="binding site" evidence="7">
    <location>
        <position position="20"/>
    </location>
    <ligand>
        <name>[4Fe-4S] cluster</name>
        <dbReference type="ChEBI" id="CHEBI:49883"/>
    </ligand>
</feature>
<evidence type="ECO:0000259" key="8">
    <source>
        <dbReference type="PROSITE" id="PS51656"/>
    </source>
</evidence>
<dbReference type="RefSeq" id="WP_338603972.1">
    <property type="nucleotide sequence ID" value="NZ_AP028679.1"/>
</dbReference>
<protein>
    <submittedName>
        <fullName evidence="9">Acetyl-CoA decarbonylase/synthase subunit gamma</fullName>
    </submittedName>
</protein>
<dbReference type="GO" id="GO:0005506">
    <property type="term" value="F:iron ion binding"/>
    <property type="evidence" value="ECO:0007669"/>
    <property type="project" value="InterPro"/>
</dbReference>
<dbReference type="InterPro" id="IPR007202">
    <property type="entry name" value="4Fe-4S_dom"/>
</dbReference>
<dbReference type="InterPro" id="IPR051069">
    <property type="entry name" value="ACDS_complex_subunit"/>
</dbReference>